<dbReference type="SUPFAM" id="SSF88946">
    <property type="entry name" value="Sigma2 domain of RNA polymerase sigma factors"/>
    <property type="match status" value="1"/>
</dbReference>
<evidence type="ECO:0000313" key="2">
    <source>
        <dbReference type="EMBL" id="GAA3729565.1"/>
    </source>
</evidence>
<keyword evidence="3" id="KW-1185">Reference proteome</keyword>
<dbReference type="Gene3D" id="1.10.1740.10">
    <property type="match status" value="1"/>
</dbReference>
<protein>
    <recommendedName>
        <fullName evidence="1">RNA polymerase sigma-70 region 2 domain-containing protein</fullName>
    </recommendedName>
</protein>
<evidence type="ECO:0000313" key="3">
    <source>
        <dbReference type="Proteomes" id="UP001500920"/>
    </source>
</evidence>
<dbReference type="InterPro" id="IPR013325">
    <property type="entry name" value="RNA_pol_sigma_r2"/>
</dbReference>
<dbReference type="Proteomes" id="UP001500920">
    <property type="component" value="Unassembled WGS sequence"/>
</dbReference>
<sequence length="210" mass="25190">MYHITAYQFYIRERGTDDDMDELACRVDGGDVAAFDIMDERIRPYVRRLTYRYSEHFQDREDMEQEMMEVALKLCSRYDHTRGKYMHYLYRTLRFEMMSRSSANGLRRCRERTSIEKMYDESKRSEREADPINMMVKEEQLQYLLHKKGICSPLEQKVLQHLDLGHSIEDVCLAFELDRKAVLNTLHRIRRKKELLSHEGWEGGPFDNTA</sequence>
<dbReference type="Pfam" id="PF04542">
    <property type="entry name" value="Sigma70_r2"/>
    <property type="match status" value="1"/>
</dbReference>
<accession>A0ABP7F703</accession>
<organism evidence="2 3">
    <name type="scientific">Salinicoccus jeotgali</name>
    <dbReference type="NCBI Taxonomy" id="381634"/>
    <lineage>
        <taxon>Bacteria</taxon>
        <taxon>Bacillati</taxon>
        <taxon>Bacillota</taxon>
        <taxon>Bacilli</taxon>
        <taxon>Bacillales</taxon>
        <taxon>Staphylococcaceae</taxon>
        <taxon>Salinicoccus</taxon>
    </lineage>
</organism>
<proteinExistence type="predicted"/>
<evidence type="ECO:0000259" key="1">
    <source>
        <dbReference type="Pfam" id="PF04542"/>
    </source>
</evidence>
<dbReference type="EMBL" id="BAABCK010000062">
    <property type="protein sequence ID" value="GAA3729565.1"/>
    <property type="molecule type" value="Genomic_DNA"/>
</dbReference>
<dbReference type="InterPro" id="IPR007627">
    <property type="entry name" value="RNA_pol_sigma70_r2"/>
</dbReference>
<feature type="domain" description="RNA polymerase sigma-70 region 2" evidence="1">
    <location>
        <begin position="40"/>
        <end position="100"/>
    </location>
</feature>
<reference evidence="3" key="1">
    <citation type="journal article" date="2019" name="Int. J. Syst. Evol. Microbiol.">
        <title>The Global Catalogue of Microorganisms (GCM) 10K type strain sequencing project: providing services to taxonomists for standard genome sequencing and annotation.</title>
        <authorList>
            <consortium name="The Broad Institute Genomics Platform"/>
            <consortium name="The Broad Institute Genome Sequencing Center for Infectious Disease"/>
            <person name="Wu L."/>
            <person name="Ma J."/>
        </authorList>
    </citation>
    <scope>NUCLEOTIDE SEQUENCE [LARGE SCALE GENOMIC DNA]</scope>
    <source>
        <strain evidence="3">JCM 16981</strain>
    </source>
</reference>
<dbReference type="RefSeq" id="WP_344703564.1">
    <property type="nucleotide sequence ID" value="NZ_BAABCK010000062.1"/>
</dbReference>
<gene>
    <name evidence="2" type="ORF">GCM10022378_17660</name>
</gene>
<name>A0ABP7F703_9STAP</name>
<comment type="caution">
    <text evidence="2">The sequence shown here is derived from an EMBL/GenBank/DDBJ whole genome shotgun (WGS) entry which is preliminary data.</text>
</comment>